<keyword evidence="1" id="KW-1133">Transmembrane helix</keyword>
<feature type="transmembrane region" description="Helical" evidence="1">
    <location>
        <begin position="129"/>
        <end position="154"/>
    </location>
</feature>
<gene>
    <name evidence="2" type="ORF">g.6519</name>
</gene>
<feature type="non-terminal residue" evidence="2">
    <location>
        <position position="157"/>
    </location>
</feature>
<name>A0A1B6HKM8_9HEMI</name>
<keyword evidence="1" id="KW-0472">Membrane</keyword>
<keyword evidence="1" id="KW-0812">Transmembrane</keyword>
<evidence type="ECO:0000313" key="2">
    <source>
        <dbReference type="EMBL" id="JAS75232.1"/>
    </source>
</evidence>
<dbReference type="AlphaFoldDB" id="A0A1B6HKM8"/>
<reference evidence="2" key="1">
    <citation type="submission" date="2015-11" db="EMBL/GenBank/DDBJ databases">
        <title>De novo transcriptome assembly of four potential Pierce s Disease insect vectors from Arizona vineyards.</title>
        <authorList>
            <person name="Tassone E.E."/>
        </authorList>
    </citation>
    <scope>NUCLEOTIDE SEQUENCE</scope>
</reference>
<evidence type="ECO:0000256" key="1">
    <source>
        <dbReference type="SAM" id="Phobius"/>
    </source>
</evidence>
<accession>A0A1B6HKM8</accession>
<protein>
    <submittedName>
        <fullName evidence="2">Uncharacterized protein</fullName>
    </submittedName>
</protein>
<sequence>MLADRLYFNFCLYVVAGLCLPNGTVSLKWPKVYYSYVVISDVLIILNLLTLAVNLISPNVSLANRCYSGFTTLATALSVTKLLASHIHKEKLSKYFKLWDDVIEKDADLELKKELLKNEKVIKRLSTCLFAFMVGPMIPWGGLPLFCKIISYLVPVP</sequence>
<proteinExistence type="predicted"/>
<dbReference type="EMBL" id="GECU01032474">
    <property type="protein sequence ID" value="JAS75232.1"/>
    <property type="molecule type" value="Transcribed_RNA"/>
</dbReference>
<feature type="transmembrane region" description="Helical" evidence="1">
    <location>
        <begin position="6"/>
        <end position="25"/>
    </location>
</feature>
<feature type="transmembrane region" description="Helical" evidence="1">
    <location>
        <begin position="32"/>
        <end position="56"/>
    </location>
</feature>
<organism evidence="2">
    <name type="scientific">Homalodisca liturata</name>
    <dbReference type="NCBI Taxonomy" id="320908"/>
    <lineage>
        <taxon>Eukaryota</taxon>
        <taxon>Metazoa</taxon>
        <taxon>Ecdysozoa</taxon>
        <taxon>Arthropoda</taxon>
        <taxon>Hexapoda</taxon>
        <taxon>Insecta</taxon>
        <taxon>Pterygota</taxon>
        <taxon>Neoptera</taxon>
        <taxon>Paraneoptera</taxon>
        <taxon>Hemiptera</taxon>
        <taxon>Auchenorrhyncha</taxon>
        <taxon>Membracoidea</taxon>
        <taxon>Cicadellidae</taxon>
        <taxon>Cicadellinae</taxon>
        <taxon>Proconiini</taxon>
        <taxon>Homalodisca</taxon>
    </lineage>
</organism>